<dbReference type="Proteomes" id="UP000663088">
    <property type="component" value="Chromosome"/>
</dbReference>
<dbReference type="EC" id="5.4.99.-" evidence="4"/>
<dbReference type="CDD" id="cd02869">
    <property type="entry name" value="PseudoU_synth_RluA_like"/>
    <property type="match status" value="1"/>
</dbReference>
<dbReference type="Pfam" id="PF00849">
    <property type="entry name" value="PseudoU_synth_2"/>
    <property type="match status" value="1"/>
</dbReference>
<name>A0ABX7PVA5_9BACT</name>
<dbReference type="SUPFAM" id="SSF55174">
    <property type="entry name" value="Alpha-L RNA-binding motif"/>
    <property type="match status" value="1"/>
</dbReference>
<reference evidence="6 7" key="1">
    <citation type="submission" date="2020-12" db="EMBL/GenBank/DDBJ databases">
        <authorList>
            <person name="Awala S.I."/>
            <person name="Gwak J.-H."/>
            <person name="Kim S.-J."/>
            <person name="Rhee S.-K."/>
        </authorList>
    </citation>
    <scope>NUCLEOTIDE SEQUENCE [LARGE SCALE GENOMIC DNA]</scope>
    <source>
        <strain evidence="6 7">IT5</strain>
    </source>
</reference>
<keyword evidence="3" id="KW-0694">RNA-binding</keyword>
<dbReference type="InterPro" id="IPR006224">
    <property type="entry name" value="PsdUridine_synth_RluA-like_CS"/>
</dbReference>
<evidence type="ECO:0000313" key="6">
    <source>
        <dbReference type="EMBL" id="QSR86832.1"/>
    </source>
</evidence>
<keyword evidence="7" id="KW-1185">Reference proteome</keyword>
<evidence type="ECO:0000313" key="7">
    <source>
        <dbReference type="Proteomes" id="UP000663088"/>
    </source>
</evidence>
<dbReference type="PROSITE" id="PS50889">
    <property type="entry name" value="S4"/>
    <property type="match status" value="1"/>
</dbReference>
<dbReference type="PANTHER" id="PTHR21600">
    <property type="entry name" value="MITOCHONDRIAL RNA PSEUDOURIDINE SYNTHASE"/>
    <property type="match status" value="1"/>
</dbReference>
<comment type="catalytic activity">
    <reaction evidence="4">
        <text>a uridine in RNA = a pseudouridine in RNA</text>
        <dbReference type="Rhea" id="RHEA:48348"/>
        <dbReference type="Rhea" id="RHEA-COMP:12068"/>
        <dbReference type="Rhea" id="RHEA-COMP:12069"/>
        <dbReference type="ChEBI" id="CHEBI:65314"/>
        <dbReference type="ChEBI" id="CHEBI:65315"/>
    </reaction>
</comment>
<organism evidence="6 7">
    <name type="scientific">Candidatus Methylacidiphilum infernorum</name>
    <dbReference type="NCBI Taxonomy" id="511746"/>
    <lineage>
        <taxon>Bacteria</taxon>
        <taxon>Pseudomonadati</taxon>
        <taxon>Verrucomicrobiota</taxon>
        <taxon>Methylacidiphilae</taxon>
        <taxon>Methylacidiphilales</taxon>
        <taxon>Methylacidiphilaceae</taxon>
        <taxon>Methylacidiphilum (ex Ratnadevi et al. 2023)</taxon>
    </lineage>
</organism>
<comment type="function">
    <text evidence="4">Responsible for synthesis of pseudouridine from uracil.</text>
</comment>
<dbReference type="EMBL" id="CP065956">
    <property type="protein sequence ID" value="QSR86832.1"/>
    <property type="molecule type" value="Genomic_DNA"/>
</dbReference>
<keyword evidence="2 4" id="KW-0413">Isomerase</keyword>
<dbReference type="InterPro" id="IPR002942">
    <property type="entry name" value="S4_RNA-bd"/>
</dbReference>
<dbReference type="CDD" id="cd00165">
    <property type="entry name" value="S4"/>
    <property type="match status" value="1"/>
</dbReference>
<dbReference type="NCBIfam" id="TIGR00005">
    <property type="entry name" value="rluA_subfam"/>
    <property type="match status" value="1"/>
</dbReference>
<feature type="domain" description="RNA-binding S4" evidence="5">
    <location>
        <begin position="24"/>
        <end position="88"/>
    </location>
</feature>
<dbReference type="Gene3D" id="3.30.2350.10">
    <property type="entry name" value="Pseudouridine synthase"/>
    <property type="match status" value="1"/>
</dbReference>
<dbReference type="InterPro" id="IPR050188">
    <property type="entry name" value="RluA_PseudoU_synthase"/>
</dbReference>
<accession>A0ABX7PVA5</accession>
<gene>
    <name evidence="6" type="ORF">EM20IM_00200</name>
</gene>
<dbReference type="Gene3D" id="3.10.290.10">
    <property type="entry name" value="RNA-binding S4 domain"/>
    <property type="match status" value="1"/>
</dbReference>
<dbReference type="InterPro" id="IPR036986">
    <property type="entry name" value="S4_RNA-bd_sf"/>
</dbReference>
<dbReference type="InterPro" id="IPR006145">
    <property type="entry name" value="PsdUridine_synth_RsuA/RluA"/>
</dbReference>
<dbReference type="InterPro" id="IPR020103">
    <property type="entry name" value="PsdUridine_synth_cat_dom_sf"/>
</dbReference>
<proteinExistence type="inferred from homology"/>
<dbReference type="PROSITE" id="PS01129">
    <property type="entry name" value="PSI_RLU"/>
    <property type="match status" value="1"/>
</dbReference>
<dbReference type="PANTHER" id="PTHR21600:SF44">
    <property type="entry name" value="RIBOSOMAL LARGE SUBUNIT PSEUDOURIDINE SYNTHASE D"/>
    <property type="match status" value="1"/>
</dbReference>
<comment type="similarity">
    <text evidence="1 4">Belongs to the pseudouridine synthase RluA family.</text>
</comment>
<dbReference type="SUPFAM" id="SSF55120">
    <property type="entry name" value="Pseudouridine synthase"/>
    <property type="match status" value="1"/>
</dbReference>
<evidence type="ECO:0000256" key="3">
    <source>
        <dbReference type="PROSITE-ProRule" id="PRU00182"/>
    </source>
</evidence>
<sequence>MPSFMDEADSLSIPKTELEKGVGQRIDLFLSSLLNVSRNKIKKKILSGDLRLKNGAVLEPSHRIRGIEEIEIRGGLTEEVPSLPKAEDIALEILYEDEEILIVNKPRGMVVHPSCGHWSGTLVNSLLFHYGESLPGSSLLRPGIVHRLDKDTSGVMVVAKTERSLKSLLLQFSQRTVQKVYLCLCKNRFPYLRYSFEANIHRHASDRKKMAVHRLKGKTAKTHFTLLFASSQASFLKCEPVSGRTHQIRVHLSHLGFPIIGDPLYGKGVRRYPFPLLLHSYALKIEHPRSGKKIEFMAPLPQDFKEALDFFYGKNFSWEENALAL</sequence>
<evidence type="ECO:0000259" key="5">
    <source>
        <dbReference type="SMART" id="SM00363"/>
    </source>
</evidence>
<protein>
    <recommendedName>
        <fullName evidence="4">Pseudouridine synthase</fullName>
        <ecNumber evidence="4">5.4.99.-</ecNumber>
    </recommendedName>
</protein>
<evidence type="ECO:0000256" key="2">
    <source>
        <dbReference type="ARBA" id="ARBA00023235"/>
    </source>
</evidence>
<evidence type="ECO:0000256" key="4">
    <source>
        <dbReference type="RuleBase" id="RU362028"/>
    </source>
</evidence>
<evidence type="ECO:0000256" key="1">
    <source>
        <dbReference type="ARBA" id="ARBA00010876"/>
    </source>
</evidence>
<dbReference type="InterPro" id="IPR006225">
    <property type="entry name" value="PsdUridine_synth_RluC/D"/>
</dbReference>
<dbReference type="SMART" id="SM00363">
    <property type="entry name" value="S4"/>
    <property type="match status" value="1"/>
</dbReference>